<comment type="caution">
    <text evidence="2">The sequence shown here is derived from an EMBL/GenBank/DDBJ whole genome shotgun (WGS) entry which is preliminary data.</text>
</comment>
<dbReference type="Proteomes" id="UP000801864">
    <property type="component" value="Unassembled WGS sequence"/>
</dbReference>
<organism evidence="2 3">
    <name type="scientific">Trichoderma lentiforme</name>
    <dbReference type="NCBI Taxonomy" id="1567552"/>
    <lineage>
        <taxon>Eukaryota</taxon>
        <taxon>Fungi</taxon>
        <taxon>Dikarya</taxon>
        <taxon>Ascomycota</taxon>
        <taxon>Pezizomycotina</taxon>
        <taxon>Sordariomycetes</taxon>
        <taxon>Hypocreomycetidae</taxon>
        <taxon>Hypocreales</taxon>
        <taxon>Hypocreaceae</taxon>
        <taxon>Trichoderma</taxon>
    </lineage>
</organism>
<evidence type="ECO:0000313" key="3">
    <source>
        <dbReference type="Proteomes" id="UP000801864"/>
    </source>
</evidence>
<keyword evidence="3" id="KW-1185">Reference proteome</keyword>
<dbReference type="EMBL" id="QLNT01000009">
    <property type="protein sequence ID" value="KAF3072231.1"/>
    <property type="molecule type" value="Genomic_DNA"/>
</dbReference>
<feature type="region of interest" description="Disordered" evidence="1">
    <location>
        <begin position="94"/>
        <end position="125"/>
    </location>
</feature>
<evidence type="ECO:0000313" key="2">
    <source>
        <dbReference type="EMBL" id="KAF3072231.1"/>
    </source>
</evidence>
<proteinExistence type="predicted"/>
<dbReference type="AlphaFoldDB" id="A0A9P4XE93"/>
<name>A0A9P4XE93_9HYPO</name>
<reference evidence="2 3" key="1">
    <citation type="submission" date="2018-06" db="EMBL/GenBank/DDBJ databases">
        <title>Genome analysis of cellulolytic fungus Trichoderma lentiforme CFAM-422.</title>
        <authorList>
            <person name="Steindorff A.S."/>
            <person name="Formighieri E.F."/>
            <person name="Midorikawa G.E.O."/>
            <person name="Tamietti M.S."/>
            <person name="Ramos E.Z."/>
            <person name="Silva A.S."/>
            <person name="Bon E.P.S."/>
            <person name="Mendes T.D."/>
            <person name="Damaso M.C.T."/>
            <person name="Favaro L.C.L."/>
        </authorList>
    </citation>
    <scope>NUCLEOTIDE SEQUENCE [LARGE SCALE GENOMIC DNA]</scope>
    <source>
        <strain evidence="2 3">CFAM-422</strain>
    </source>
</reference>
<sequence>MFMIRPYKMGPTKYYTRRWRLRRGTVDQSHQRQFFSLLPFPSSFYRQNTGHMFRARHLGCPPRQWHFIFYLPPLPLRLLPTGVMPMYLQWRGPAKDDERRPVGGSASARPPGPPECPETRDQSRKSRYLVEDGVWRGLQVFQLHRRLQDCPFWESWLHTPDFHAHALVQVSGHSPDLDFLCLVKCLSPVQSSLALCWAGPQAGERGFPSGREAVTEVEPGHLLLLTAACSWSTEKYLEPWKSRSVSSMDYEIWSTKQQSDQYPVLCFAVGGRCSLGAGALARY</sequence>
<accession>A0A9P4XE93</accession>
<evidence type="ECO:0000256" key="1">
    <source>
        <dbReference type="SAM" id="MobiDB-lite"/>
    </source>
</evidence>
<gene>
    <name evidence="2" type="ORF">CFAM422_005915</name>
</gene>
<protein>
    <submittedName>
        <fullName evidence="2">Uncharacterized protein</fullName>
    </submittedName>
</protein>